<gene>
    <name evidence="2" type="ORF">DFP72DRAFT_171559</name>
</gene>
<protein>
    <submittedName>
        <fullName evidence="2">Uncharacterized protein</fullName>
    </submittedName>
</protein>
<organism evidence="2 3">
    <name type="scientific">Ephemerocybe angulata</name>
    <dbReference type="NCBI Taxonomy" id="980116"/>
    <lineage>
        <taxon>Eukaryota</taxon>
        <taxon>Fungi</taxon>
        <taxon>Dikarya</taxon>
        <taxon>Basidiomycota</taxon>
        <taxon>Agaricomycotina</taxon>
        <taxon>Agaricomycetes</taxon>
        <taxon>Agaricomycetidae</taxon>
        <taxon>Agaricales</taxon>
        <taxon>Agaricineae</taxon>
        <taxon>Psathyrellaceae</taxon>
        <taxon>Ephemerocybe</taxon>
    </lineage>
</organism>
<proteinExistence type="predicted"/>
<dbReference type="Proteomes" id="UP000521943">
    <property type="component" value="Unassembled WGS sequence"/>
</dbReference>
<sequence length="149" mass="16675">MKKPKHTGAYPPSCPRYPPCQTNQGEYSETTDHRRSFQLPSRSATMRMNEIVIRNEGQVLAHGTFNEGARGGGGIPTTTERTMNPETEIRHLAENTPSSRRRRQFPKPSPLILGLSHVALYCIDLATSFSRRQLHGNMTRNIGQPTCDA</sequence>
<accession>A0A8H6LVW3</accession>
<dbReference type="AlphaFoldDB" id="A0A8H6LVW3"/>
<evidence type="ECO:0000313" key="2">
    <source>
        <dbReference type="EMBL" id="KAF6742697.1"/>
    </source>
</evidence>
<keyword evidence="3" id="KW-1185">Reference proteome</keyword>
<feature type="compositionally biased region" description="Polar residues" evidence="1">
    <location>
        <begin position="76"/>
        <end position="85"/>
    </location>
</feature>
<comment type="caution">
    <text evidence="2">The sequence shown here is derived from an EMBL/GenBank/DDBJ whole genome shotgun (WGS) entry which is preliminary data.</text>
</comment>
<feature type="region of interest" description="Disordered" evidence="1">
    <location>
        <begin position="1"/>
        <end position="36"/>
    </location>
</feature>
<name>A0A8H6LVW3_9AGAR</name>
<feature type="region of interest" description="Disordered" evidence="1">
    <location>
        <begin position="63"/>
        <end position="85"/>
    </location>
</feature>
<evidence type="ECO:0000256" key="1">
    <source>
        <dbReference type="SAM" id="MobiDB-lite"/>
    </source>
</evidence>
<dbReference type="EMBL" id="JACGCI010000176">
    <property type="protein sequence ID" value="KAF6742697.1"/>
    <property type="molecule type" value="Genomic_DNA"/>
</dbReference>
<reference evidence="2 3" key="1">
    <citation type="submission" date="2020-07" db="EMBL/GenBank/DDBJ databases">
        <title>Comparative genomics of pyrophilous fungi reveals a link between fire events and developmental genes.</title>
        <authorList>
            <consortium name="DOE Joint Genome Institute"/>
            <person name="Steindorff A.S."/>
            <person name="Carver A."/>
            <person name="Calhoun S."/>
            <person name="Stillman K."/>
            <person name="Liu H."/>
            <person name="Lipzen A."/>
            <person name="Pangilinan J."/>
            <person name="Labutti K."/>
            <person name="Bruns T.D."/>
            <person name="Grigoriev I.V."/>
        </authorList>
    </citation>
    <scope>NUCLEOTIDE SEQUENCE [LARGE SCALE GENOMIC DNA]</scope>
    <source>
        <strain evidence="2 3">CBS 144469</strain>
    </source>
</reference>
<evidence type="ECO:0000313" key="3">
    <source>
        <dbReference type="Proteomes" id="UP000521943"/>
    </source>
</evidence>